<dbReference type="CDD" id="cd07340">
    <property type="entry name" value="M48B_Htpx_like"/>
    <property type="match status" value="1"/>
</dbReference>
<gene>
    <name evidence="13" type="ORF">SAMN05216212_0554</name>
</gene>
<evidence type="ECO:0000256" key="2">
    <source>
        <dbReference type="ARBA" id="ARBA00022475"/>
    </source>
</evidence>
<feature type="transmembrane region" description="Helical" evidence="11">
    <location>
        <begin position="16"/>
        <end position="42"/>
    </location>
</feature>
<evidence type="ECO:0000256" key="6">
    <source>
        <dbReference type="ARBA" id="ARBA00022801"/>
    </source>
</evidence>
<keyword evidence="2" id="KW-1003">Cell membrane</keyword>
<keyword evidence="8 11" id="KW-1133">Transmembrane helix</keyword>
<feature type="transmembrane region" description="Helical" evidence="11">
    <location>
        <begin position="222"/>
        <end position="245"/>
    </location>
</feature>
<dbReference type="GO" id="GO:0006508">
    <property type="term" value="P:proteolysis"/>
    <property type="evidence" value="ECO:0007669"/>
    <property type="project" value="UniProtKB-KW"/>
</dbReference>
<dbReference type="GO" id="GO:0004222">
    <property type="term" value="F:metalloendopeptidase activity"/>
    <property type="evidence" value="ECO:0007669"/>
    <property type="project" value="InterPro"/>
</dbReference>
<comment type="cofactor">
    <cofactor evidence="1">
        <name>Zn(2+)</name>
        <dbReference type="ChEBI" id="CHEBI:29105"/>
    </cofactor>
</comment>
<evidence type="ECO:0000256" key="8">
    <source>
        <dbReference type="ARBA" id="ARBA00022989"/>
    </source>
</evidence>
<evidence type="ECO:0000256" key="5">
    <source>
        <dbReference type="ARBA" id="ARBA00022723"/>
    </source>
</evidence>
<dbReference type="EMBL" id="FNFH01000001">
    <property type="protein sequence ID" value="SDJ65010.1"/>
    <property type="molecule type" value="Genomic_DNA"/>
</dbReference>
<dbReference type="STRING" id="658219.SAMN05216212_0554"/>
<evidence type="ECO:0000256" key="3">
    <source>
        <dbReference type="ARBA" id="ARBA00022670"/>
    </source>
</evidence>
<dbReference type="InterPro" id="IPR001915">
    <property type="entry name" value="Peptidase_M48"/>
</dbReference>
<evidence type="ECO:0000313" key="14">
    <source>
        <dbReference type="Proteomes" id="UP000199305"/>
    </source>
</evidence>
<feature type="transmembrane region" description="Helical" evidence="11">
    <location>
        <begin position="62"/>
        <end position="79"/>
    </location>
</feature>
<keyword evidence="6" id="KW-0378">Hydrolase</keyword>
<dbReference type="Proteomes" id="UP000199305">
    <property type="component" value="Unassembled WGS sequence"/>
</dbReference>
<keyword evidence="9" id="KW-0482">Metalloprotease</keyword>
<dbReference type="GO" id="GO:0046872">
    <property type="term" value="F:metal ion binding"/>
    <property type="evidence" value="ECO:0007669"/>
    <property type="project" value="UniProtKB-KW"/>
</dbReference>
<reference evidence="14" key="1">
    <citation type="submission" date="2016-10" db="EMBL/GenBank/DDBJ databases">
        <authorList>
            <person name="Varghese N."/>
            <person name="Submissions S."/>
        </authorList>
    </citation>
    <scope>NUCLEOTIDE SEQUENCE [LARGE SCALE GENOMIC DNA]</scope>
    <source>
        <strain evidence="14">CGMCC 1.10658</strain>
    </source>
</reference>
<evidence type="ECO:0000313" key="13">
    <source>
        <dbReference type="EMBL" id="SDJ65010.1"/>
    </source>
</evidence>
<keyword evidence="10 11" id="KW-0472">Membrane</keyword>
<evidence type="ECO:0000259" key="12">
    <source>
        <dbReference type="Pfam" id="PF01435"/>
    </source>
</evidence>
<protein>
    <submittedName>
        <fullName evidence="13">Zn-dependent protease with chaperone function</fullName>
    </submittedName>
</protein>
<dbReference type="Gene3D" id="3.30.2010.10">
    <property type="entry name" value="Metalloproteases ('zincins'), catalytic domain"/>
    <property type="match status" value="1"/>
</dbReference>
<dbReference type="Pfam" id="PF01435">
    <property type="entry name" value="Peptidase_M48"/>
    <property type="match status" value="1"/>
</dbReference>
<evidence type="ECO:0000256" key="11">
    <source>
        <dbReference type="SAM" id="Phobius"/>
    </source>
</evidence>
<feature type="domain" description="Peptidase M48" evidence="12">
    <location>
        <begin position="114"/>
        <end position="326"/>
    </location>
</feature>
<feature type="transmembrane region" description="Helical" evidence="11">
    <location>
        <begin position="185"/>
        <end position="207"/>
    </location>
</feature>
<evidence type="ECO:0000256" key="9">
    <source>
        <dbReference type="ARBA" id="ARBA00023049"/>
    </source>
</evidence>
<keyword evidence="3 13" id="KW-0645">Protease</keyword>
<proteinExistence type="predicted"/>
<evidence type="ECO:0000256" key="10">
    <source>
        <dbReference type="ARBA" id="ARBA00023136"/>
    </source>
</evidence>
<dbReference type="AlphaFoldDB" id="A0A1G8VIL7"/>
<keyword evidence="4 11" id="KW-0812">Transmembrane</keyword>
<organism evidence="13 14">
    <name type="scientific">Microbulbifer yueqingensis</name>
    <dbReference type="NCBI Taxonomy" id="658219"/>
    <lineage>
        <taxon>Bacteria</taxon>
        <taxon>Pseudomonadati</taxon>
        <taxon>Pseudomonadota</taxon>
        <taxon>Gammaproteobacteria</taxon>
        <taxon>Cellvibrionales</taxon>
        <taxon>Microbulbiferaceae</taxon>
        <taxon>Microbulbifer</taxon>
    </lineage>
</organism>
<dbReference type="PANTHER" id="PTHR43221:SF2">
    <property type="entry name" value="PROTEASE HTPX HOMOLOG"/>
    <property type="match status" value="1"/>
</dbReference>
<name>A0A1G8VIL7_9GAMM</name>
<dbReference type="InterPro" id="IPR050083">
    <property type="entry name" value="HtpX_protease"/>
</dbReference>
<sequence>MNFFELQDRARRNTAVLVGLFATAVLLLVAITILLAAGIVAYARGEAFSPTSLGPLLGWDTVAAIAATIVSVIVLGSLYKLRQLSAGGRAVAESLGGRKINIAPRDELEQRALNVVEEMSIASGTPVPDVYVIEDPAINAFAAGQSPADAVIGLTRGCIERLSRDELQGVVAHEFSHIFNGDMRLNLRIVGLLHGILIIGLLGYWLLRGSHVGSSRDNRGRAALLGIGAGLMVIGYTGTFFGNLIKSAVSRQREFLADASAVQFTRNNTGIAGALKKIGGHGAGSTLASGQAAEFSHMYFAGGLRKSFTNLFATHPPLPARIRRLDPGWNGHFPAVRPVPAEAEDTAGKQEASPLAAGIAGAASLASVAEAVDNTIANPDERHTDYSRRLLGAIPAPLHRAARDPFAARAVVYRLMLHRDTSAREQQLGMLRQIAHPAVIRELEQLEAHFHLLPDCARLPLIDLCIPALKALAPQQYQVFKRNLIKLLRSDRQVDLWEWALYRLLMHALEGTPDRQRLSTAGRARGDAACFILAAMAHAGNSDYLEAKRAFDAGLGALQLERVPLPARRDITLARLDKAVAIAAGDQPLRKPRLLKAMAATMAHDGVVAAEEIELLRAVADSLDCPMPPVCPELMAATPREKTAPLPTPAD</sequence>
<evidence type="ECO:0000256" key="7">
    <source>
        <dbReference type="ARBA" id="ARBA00022833"/>
    </source>
</evidence>
<keyword evidence="7" id="KW-0862">Zinc</keyword>
<dbReference type="OrthoDB" id="15218at2"/>
<dbReference type="PANTHER" id="PTHR43221">
    <property type="entry name" value="PROTEASE HTPX"/>
    <property type="match status" value="1"/>
</dbReference>
<dbReference type="RefSeq" id="WP_091507744.1">
    <property type="nucleotide sequence ID" value="NZ_FNFH01000001.1"/>
</dbReference>
<evidence type="ECO:0000256" key="4">
    <source>
        <dbReference type="ARBA" id="ARBA00022692"/>
    </source>
</evidence>
<accession>A0A1G8VIL7</accession>
<keyword evidence="5" id="KW-0479">Metal-binding</keyword>
<evidence type="ECO:0000256" key="1">
    <source>
        <dbReference type="ARBA" id="ARBA00001947"/>
    </source>
</evidence>
<keyword evidence="14" id="KW-1185">Reference proteome</keyword>